<keyword evidence="3" id="KW-1185">Reference proteome</keyword>
<feature type="signal peptide" evidence="1">
    <location>
        <begin position="1"/>
        <end position="20"/>
    </location>
</feature>
<protein>
    <recommendedName>
        <fullName evidence="4">Lipoprotein</fullName>
    </recommendedName>
</protein>
<accession>A0ABY6B989</accession>
<evidence type="ECO:0000313" key="2">
    <source>
        <dbReference type="EMBL" id="UXI66574.1"/>
    </source>
</evidence>
<sequence>MKRLSVVALLACSFALTACATTSHVTSRQPGAELSLRNHQVALPSSHRLRVTSFGNYAFKVVAADGEPFYGVLPLAFKGGHLAADILLFAPAAFFNVRGAYKYYEFDTGKGIVRFRDHPSDPWTEYAPKPEEVARARGYFASRAFGK</sequence>
<feature type="chain" id="PRO_5045936474" description="Lipoprotein" evidence="1">
    <location>
        <begin position="21"/>
        <end position="147"/>
    </location>
</feature>
<dbReference type="RefSeq" id="WP_261693558.1">
    <property type="nucleotide sequence ID" value="NZ_CP104694.1"/>
</dbReference>
<name>A0ABY6B989_9GAMM</name>
<evidence type="ECO:0000256" key="1">
    <source>
        <dbReference type="SAM" id="SignalP"/>
    </source>
</evidence>
<evidence type="ECO:0008006" key="4">
    <source>
        <dbReference type="Google" id="ProtNLM"/>
    </source>
</evidence>
<dbReference type="PROSITE" id="PS51257">
    <property type="entry name" value="PROKAR_LIPOPROTEIN"/>
    <property type="match status" value="1"/>
</dbReference>
<reference evidence="2" key="1">
    <citation type="submission" date="2022-09" db="EMBL/GenBank/DDBJ databases">
        <title>Tahibacter sp. nov., isolated from a fresh water.</title>
        <authorList>
            <person name="Baek J.H."/>
            <person name="Lee J.K."/>
            <person name="Kim J.M."/>
            <person name="Jeon C.O."/>
        </authorList>
    </citation>
    <scope>NUCLEOTIDE SEQUENCE</scope>
    <source>
        <strain evidence="2">W38</strain>
    </source>
</reference>
<organism evidence="2 3">
    <name type="scientific">Tahibacter amnicola</name>
    <dbReference type="NCBI Taxonomy" id="2976241"/>
    <lineage>
        <taxon>Bacteria</taxon>
        <taxon>Pseudomonadati</taxon>
        <taxon>Pseudomonadota</taxon>
        <taxon>Gammaproteobacteria</taxon>
        <taxon>Lysobacterales</taxon>
        <taxon>Rhodanobacteraceae</taxon>
        <taxon>Tahibacter</taxon>
    </lineage>
</organism>
<proteinExistence type="predicted"/>
<gene>
    <name evidence="2" type="ORF">N4264_17700</name>
</gene>
<evidence type="ECO:0000313" key="3">
    <source>
        <dbReference type="Proteomes" id="UP001064632"/>
    </source>
</evidence>
<keyword evidence="1" id="KW-0732">Signal</keyword>
<dbReference type="Proteomes" id="UP001064632">
    <property type="component" value="Chromosome"/>
</dbReference>
<dbReference type="EMBL" id="CP104694">
    <property type="protein sequence ID" value="UXI66574.1"/>
    <property type="molecule type" value="Genomic_DNA"/>
</dbReference>